<dbReference type="GO" id="GO:0000166">
    <property type="term" value="F:nucleotide binding"/>
    <property type="evidence" value="ECO:0007669"/>
    <property type="project" value="UniProtKB-KW"/>
</dbReference>
<dbReference type="Gene3D" id="1.20.5.4130">
    <property type="match status" value="1"/>
</dbReference>
<dbReference type="STRING" id="218851.A0A2G5CZB1"/>
<evidence type="ECO:0000259" key="4">
    <source>
        <dbReference type="Pfam" id="PF18052"/>
    </source>
</evidence>
<keyword evidence="1" id="KW-0677">Repeat</keyword>
<dbReference type="GO" id="GO:0006952">
    <property type="term" value="P:defense response"/>
    <property type="evidence" value="ECO:0007669"/>
    <property type="project" value="UniProtKB-KW"/>
</dbReference>
<dbReference type="InterPro" id="IPR041118">
    <property type="entry name" value="Rx_N"/>
</dbReference>
<dbReference type="Pfam" id="PF18052">
    <property type="entry name" value="Rx_N"/>
    <property type="match status" value="1"/>
</dbReference>
<name>A0A2G5CZB1_AQUCA</name>
<accession>A0A2G5CZB1</accession>
<evidence type="ECO:0000256" key="1">
    <source>
        <dbReference type="ARBA" id="ARBA00022737"/>
    </source>
</evidence>
<dbReference type="Proteomes" id="UP000230069">
    <property type="component" value="Unassembled WGS sequence"/>
</dbReference>
<dbReference type="AlphaFoldDB" id="A0A2G5CZB1"/>
<evidence type="ECO:0000256" key="3">
    <source>
        <dbReference type="ARBA" id="ARBA00022821"/>
    </source>
</evidence>
<dbReference type="EMBL" id="KZ305050">
    <property type="protein sequence ID" value="PIA36606.1"/>
    <property type="molecule type" value="Genomic_DNA"/>
</dbReference>
<dbReference type="InterPro" id="IPR038005">
    <property type="entry name" value="RX-like_CC"/>
</dbReference>
<gene>
    <name evidence="5" type="ORF">AQUCO_03300069v1</name>
</gene>
<dbReference type="CDD" id="cd14798">
    <property type="entry name" value="RX-CC_like"/>
    <property type="match status" value="1"/>
</dbReference>
<proteinExistence type="predicted"/>
<dbReference type="OrthoDB" id="688937at2759"/>
<reference evidence="5 6" key="1">
    <citation type="submission" date="2017-09" db="EMBL/GenBank/DDBJ databases">
        <title>WGS assembly of Aquilegia coerulea Goldsmith.</title>
        <authorList>
            <person name="Hodges S."/>
            <person name="Kramer E."/>
            <person name="Nordborg M."/>
            <person name="Tomkins J."/>
            <person name="Borevitz J."/>
            <person name="Derieg N."/>
            <person name="Yan J."/>
            <person name="Mihaltcheva S."/>
            <person name="Hayes R.D."/>
            <person name="Rokhsar D."/>
        </authorList>
    </citation>
    <scope>NUCLEOTIDE SEQUENCE [LARGE SCALE GENOMIC DNA]</scope>
    <source>
        <strain evidence="6">cv. Goldsmith</strain>
    </source>
</reference>
<evidence type="ECO:0000313" key="6">
    <source>
        <dbReference type="Proteomes" id="UP000230069"/>
    </source>
</evidence>
<evidence type="ECO:0000313" key="5">
    <source>
        <dbReference type="EMBL" id="PIA36606.1"/>
    </source>
</evidence>
<dbReference type="PANTHER" id="PTHR19338">
    <property type="entry name" value="TRANSLOCASE OF INNER MITOCHONDRIAL MEMBRANE 13 HOMOLOG"/>
    <property type="match status" value="1"/>
</dbReference>
<keyword evidence="2" id="KW-0547">Nucleotide-binding</keyword>
<protein>
    <recommendedName>
        <fullName evidence="4">Disease resistance N-terminal domain-containing protein</fullName>
    </recommendedName>
</protein>
<organism evidence="5 6">
    <name type="scientific">Aquilegia coerulea</name>
    <name type="common">Rocky mountain columbine</name>
    <dbReference type="NCBI Taxonomy" id="218851"/>
    <lineage>
        <taxon>Eukaryota</taxon>
        <taxon>Viridiplantae</taxon>
        <taxon>Streptophyta</taxon>
        <taxon>Embryophyta</taxon>
        <taxon>Tracheophyta</taxon>
        <taxon>Spermatophyta</taxon>
        <taxon>Magnoliopsida</taxon>
        <taxon>Ranunculales</taxon>
        <taxon>Ranunculaceae</taxon>
        <taxon>Thalictroideae</taxon>
        <taxon>Aquilegia</taxon>
    </lineage>
</organism>
<dbReference type="PANTHER" id="PTHR19338:SF73">
    <property type="entry name" value="DISEASE RESISTANCE PROTEIN RGA2-LIKE"/>
    <property type="match status" value="1"/>
</dbReference>
<evidence type="ECO:0000256" key="2">
    <source>
        <dbReference type="ARBA" id="ARBA00022741"/>
    </source>
</evidence>
<feature type="domain" description="Disease resistance N-terminal" evidence="4">
    <location>
        <begin position="6"/>
        <end position="89"/>
    </location>
</feature>
<dbReference type="InParanoid" id="A0A2G5CZB1"/>
<keyword evidence="3" id="KW-0611">Plant defense</keyword>
<sequence>MAEVLVSVVLKKMGSIILDGLEQEVGLVTGVKKEIKILTNTLIIIKGMLEDAEAKQVKNEAVKIWLEEFKDISYDADDILDEWCTRSLVPDTQQPNPNASIIRQVRSYLFNLFSCFKPIVISHGIGMNIKELNERLLDIIEKKQSFNLNKIQSNGIRQIRSIAVPEVPQIYGRVEDKAPFSNIYVGTVLIIKEPIRKTRTLTDGLGLMLLWQFLIKKGCIFRLSGVDYQRELILEAHQVGVKIVHQVS</sequence>
<keyword evidence="6" id="KW-1185">Reference proteome</keyword>